<feature type="chain" id="PRO_5046904458" evidence="1">
    <location>
        <begin position="26"/>
        <end position="442"/>
    </location>
</feature>
<dbReference type="CDD" id="cd13585">
    <property type="entry name" value="PBP2_TMBP_like"/>
    <property type="match status" value="1"/>
</dbReference>
<organism evidence="2 3">
    <name type="scientific">Streptomyces johnsoniae</name>
    <dbReference type="NCBI Taxonomy" id="3075532"/>
    <lineage>
        <taxon>Bacteria</taxon>
        <taxon>Bacillati</taxon>
        <taxon>Actinomycetota</taxon>
        <taxon>Actinomycetes</taxon>
        <taxon>Kitasatosporales</taxon>
        <taxon>Streptomycetaceae</taxon>
        <taxon>Streptomyces</taxon>
    </lineage>
</organism>
<accession>A0ABU2S4N8</accession>
<dbReference type="Gene3D" id="3.40.190.10">
    <property type="entry name" value="Periplasmic binding protein-like II"/>
    <property type="match status" value="1"/>
</dbReference>
<keyword evidence="3" id="KW-1185">Reference proteome</keyword>
<evidence type="ECO:0000256" key="1">
    <source>
        <dbReference type="SAM" id="SignalP"/>
    </source>
</evidence>
<evidence type="ECO:0000313" key="2">
    <source>
        <dbReference type="EMBL" id="MDT0443872.1"/>
    </source>
</evidence>
<protein>
    <submittedName>
        <fullName evidence="2">Sugar ABC transporter substrate-binding protein</fullName>
    </submittedName>
</protein>
<dbReference type="EMBL" id="JAVREV010000007">
    <property type="protein sequence ID" value="MDT0443872.1"/>
    <property type="molecule type" value="Genomic_DNA"/>
</dbReference>
<dbReference type="RefSeq" id="WP_311618176.1">
    <property type="nucleotide sequence ID" value="NZ_JAVREV010000007.1"/>
</dbReference>
<evidence type="ECO:0000313" key="3">
    <source>
        <dbReference type="Proteomes" id="UP001183615"/>
    </source>
</evidence>
<name>A0ABU2S4N8_9ACTN</name>
<comment type="caution">
    <text evidence="2">The sequence shown here is derived from an EMBL/GenBank/DDBJ whole genome shotgun (WGS) entry which is preliminary data.</text>
</comment>
<dbReference type="PROSITE" id="PS51257">
    <property type="entry name" value="PROKAR_LIPOPROTEIN"/>
    <property type="match status" value="1"/>
</dbReference>
<dbReference type="Pfam" id="PF01547">
    <property type="entry name" value="SBP_bac_1"/>
    <property type="match status" value="1"/>
</dbReference>
<dbReference type="InterPro" id="IPR006059">
    <property type="entry name" value="SBP"/>
</dbReference>
<dbReference type="SUPFAM" id="SSF53850">
    <property type="entry name" value="Periplasmic binding protein-like II"/>
    <property type="match status" value="1"/>
</dbReference>
<feature type="signal peptide" evidence="1">
    <location>
        <begin position="1"/>
        <end position="25"/>
    </location>
</feature>
<dbReference type="PANTHER" id="PTHR43649">
    <property type="entry name" value="ARABINOSE-BINDING PROTEIN-RELATED"/>
    <property type="match status" value="1"/>
</dbReference>
<dbReference type="Proteomes" id="UP001183615">
    <property type="component" value="Unassembled WGS sequence"/>
</dbReference>
<gene>
    <name evidence="2" type="ORF">RM779_14915</name>
</gene>
<reference evidence="3" key="1">
    <citation type="submission" date="2023-07" db="EMBL/GenBank/DDBJ databases">
        <title>30 novel species of actinomycetes from the DSMZ collection.</title>
        <authorList>
            <person name="Nouioui I."/>
        </authorList>
    </citation>
    <scope>NUCLEOTIDE SEQUENCE [LARGE SCALE GENOMIC DNA]</scope>
    <source>
        <strain evidence="3">DSM 41886</strain>
    </source>
</reference>
<proteinExistence type="predicted"/>
<dbReference type="PANTHER" id="PTHR43649:SF30">
    <property type="entry name" value="ABC TRANSPORTER SUBSTRATE-BINDING PROTEIN"/>
    <property type="match status" value="1"/>
</dbReference>
<keyword evidence="1" id="KW-0732">Signal</keyword>
<dbReference type="InterPro" id="IPR050490">
    <property type="entry name" value="Bact_solute-bd_prot1"/>
</dbReference>
<sequence length="442" mass="48119">MRAPHRRTLRAGTAAALALSLAVLAGCGNGDDAADGTVTLDFLSLAWQAESVTAYKALVDEWNEANPDVQVRYVQGSWDNIHDQLLTSFMGGEAPDIIHNDASDLTDFANGGYLADLTGLLPESLVEDIPQQAWDTTAYEGGTYGVPFLQEPRVLVANTRLLEEAGVRVPTPEDPWTWDEFEEVSADLTRDTDGDGDTDTYGVAWSMKEPVTQSVNLSLSTGGRIFDREDGENVIRFGDDESAVAELISRQVNEDGTAPRSSLGMSGSDTLPGFFADRYAMLPLNFSFRQQVDQQAPDDFEWSVLPMPSGGGEDGLAQGVAPQTLSVAEDAEDQQAAADFIAHLTRAEHAMDLARGDWMLPTSETALSDPSLNTAEHGWRTGVELAAHLRPSPVLGVRGYPEWKDKIATPAFQEFYSGAFGLSELRGRLRDDGNRVLDRYQR</sequence>